<keyword evidence="2" id="KW-0342">GTP-binding</keyword>
<dbReference type="Proteomes" id="UP000885806">
    <property type="component" value="Unassembled WGS sequence"/>
</dbReference>
<evidence type="ECO:0000259" key="3">
    <source>
        <dbReference type="Pfam" id="PF00009"/>
    </source>
</evidence>
<dbReference type="PANTHER" id="PTHR23115">
    <property type="entry name" value="TRANSLATION FACTOR"/>
    <property type="match status" value="1"/>
</dbReference>
<dbReference type="InterPro" id="IPR000795">
    <property type="entry name" value="T_Tr_GTP-bd_dom"/>
</dbReference>
<dbReference type="AlphaFoldDB" id="A0A7V5NX12"/>
<dbReference type="GO" id="GO:0003924">
    <property type="term" value="F:GTPase activity"/>
    <property type="evidence" value="ECO:0007669"/>
    <property type="project" value="InterPro"/>
</dbReference>
<organism evidence="4">
    <name type="scientific">Hellea balneolensis</name>
    <dbReference type="NCBI Taxonomy" id="287478"/>
    <lineage>
        <taxon>Bacteria</taxon>
        <taxon>Pseudomonadati</taxon>
        <taxon>Pseudomonadota</taxon>
        <taxon>Alphaproteobacteria</taxon>
        <taxon>Maricaulales</taxon>
        <taxon>Robiginitomaculaceae</taxon>
        <taxon>Hellea</taxon>
    </lineage>
</organism>
<dbReference type="InterPro" id="IPR027417">
    <property type="entry name" value="P-loop_NTPase"/>
</dbReference>
<reference evidence="4" key="1">
    <citation type="journal article" date="2020" name="mSystems">
        <title>Genome- and Community-Level Interaction Insights into Carbon Utilization and Element Cycling Functions of Hydrothermarchaeota in Hydrothermal Sediment.</title>
        <authorList>
            <person name="Zhou Z."/>
            <person name="Liu Y."/>
            <person name="Xu W."/>
            <person name="Pan J."/>
            <person name="Luo Z.H."/>
            <person name="Li M."/>
        </authorList>
    </citation>
    <scope>NUCLEOTIDE SEQUENCE [LARGE SCALE GENOMIC DNA]</scope>
    <source>
        <strain evidence="4">HyVt-538</strain>
    </source>
</reference>
<name>A0A7V5NX12_9PROT</name>
<dbReference type="InterPro" id="IPR031157">
    <property type="entry name" value="G_TR_CS"/>
</dbReference>
<dbReference type="GO" id="GO:0005525">
    <property type="term" value="F:GTP binding"/>
    <property type="evidence" value="ECO:0007669"/>
    <property type="project" value="UniProtKB-KW"/>
</dbReference>
<protein>
    <recommendedName>
        <fullName evidence="3">Tr-type G domain-containing protein</fullName>
    </recommendedName>
</protein>
<dbReference type="Pfam" id="PF00009">
    <property type="entry name" value="GTP_EFTU"/>
    <property type="match status" value="1"/>
</dbReference>
<feature type="non-terminal residue" evidence="4">
    <location>
        <position position="79"/>
    </location>
</feature>
<dbReference type="InterPro" id="IPR050100">
    <property type="entry name" value="TRAFAC_GTPase_members"/>
</dbReference>
<dbReference type="SUPFAM" id="SSF52540">
    <property type="entry name" value="P-loop containing nucleoside triphosphate hydrolases"/>
    <property type="match status" value="1"/>
</dbReference>
<proteinExistence type="predicted"/>
<dbReference type="EMBL" id="DROP01000135">
    <property type="protein sequence ID" value="HHI88700.1"/>
    <property type="molecule type" value="Genomic_DNA"/>
</dbReference>
<sequence length="79" mass="8554">MAGDEKSLLRFLTCGSVDDGKSTLIGRLLYDLNAVPRDVLAQTGGGEVPDFADLLDGLAAEREQGITIDVAYRYFETKT</sequence>
<comment type="caution">
    <text evidence="4">The sequence shown here is derived from an EMBL/GenBank/DDBJ whole genome shotgun (WGS) entry which is preliminary data.</text>
</comment>
<keyword evidence="1" id="KW-0547">Nucleotide-binding</keyword>
<evidence type="ECO:0000256" key="1">
    <source>
        <dbReference type="ARBA" id="ARBA00022741"/>
    </source>
</evidence>
<gene>
    <name evidence="4" type="ORF">ENK01_01990</name>
</gene>
<dbReference type="PROSITE" id="PS00301">
    <property type="entry name" value="G_TR_1"/>
    <property type="match status" value="1"/>
</dbReference>
<evidence type="ECO:0000256" key="2">
    <source>
        <dbReference type="ARBA" id="ARBA00023134"/>
    </source>
</evidence>
<evidence type="ECO:0000313" key="4">
    <source>
        <dbReference type="EMBL" id="HHI88700.1"/>
    </source>
</evidence>
<accession>A0A7V5NX12</accession>
<dbReference type="Gene3D" id="3.40.50.300">
    <property type="entry name" value="P-loop containing nucleotide triphosphate hydrolases"/>
    <property type="match status" value="1"/>
</dbReference>
<feature type="domain" description="Tr-type G" evidence="3">
    <location>
        <begin position="7"/>
        <end position="78"/>
    </location>
</feature>